<feature type="transmembrane region" description="Helical" evidence="1">
    <location>
        <begin position="74"/>
        <end position="96"/>
    </location>
</feature>
<protein>
    <submittedName>
        <fullName evidence="2">Uncharacterized protein</fullName>
    </submittedName>
</protein>
<keyword evidence="1" id="KW-0472">Membrane</keyword>
<proteinExistence type="predicted"/>
<dbReference type="EMBL" id="JBHTHX010003259">
    <property type="protein sequence ID" value="MFD0891528.1"/>
    <property type="molecule type" value="Genomic_DNA"/>
</dbReference>
<organism evidence="2 3">
    <name type="scientific">Streptosporangium algeriense</name>
    <dbReference type="NCBI Taxonomy" id="1682748"/>
    <lineage>
        <taxon>Bacteria</taxon>
        <taxon>Bacillati</taxon>
        <taxon>Actinomycetota</taxon>
        <taxon>Actinomycetes</taxon>
        <taxon>Streptosporangiales</taxon>
        <taxon>Streptosporangiaceae</taxon>
        <taxon>Streptosporangium</taxon>
    </lineage>
</organism>
<evidence type="ECO:0000313" key="2">
    <source>
        <dbReference type="EMBL" id="MFD0891528.1"/>
    </source>
</evidence>
<sequence>MAVTAHWAGLLLSADEIYEPVFSRGNPIGLQGTPGLVAALVGAAGQGVVYLVALAVLVSLTLRWWRADVAGRRVLRWMIAGLTGTLGGFLLITFFGSSQHGIGVGLGLFTSIAALPIVITMTVFRHQLLDIRIGIRGHRIFLVFDLRPTVDELLTELGPALEETEPVEQLGRLAGAVQAGLETRWAAVELA</sequence>
<reference evidence="3" key="1">
    <citation type="journal article" date="2019" name="Int. J. Syst. Evol. Microbiol.">
        <title>The Global Catalogue of Microorganisms (GCM) 10K type strain sequencing project: providing services to taxonomists for standard genome sequencing and annotation.</title>
        <authorList>
            <consortium name="The Broad Institute Genomics Platform"/>
            <consortium name="The Broad Institute Genome Sequencing Center for Infectious Disease"/>
            <person name="Wu L."/>
            <person name="Ma J."/>
        </authorList>
    </citation>
    <scope>NUCLEOTIDE SEQUENCE [LARGE SCALE GENOMIC DNA]</scope>
    <source>
        <strain evidence="3">CCUG 62974</strain>
    </source>
</reference>
<keyword evidence="1" id="KW-0812">Transmembrane</keyword>
<keyword evidence="1" id="KW-1133">Transmembrane helix</keyword>
<dbReference type="Proteomes" id="UP001597024">
    <property type="component" value="Unassembled WGS sequence"/>
</dbReference>
<feature type="non-terminal residue" evidence="2">
    <location>
        <position position="191"/>
    </location>
</feature>
<evidence type="ECO:0000256" key="1">
    <source>
        <dbReference type="SAM" id="Phobius"/>
    </source>
</evidence>
<evidence type="ECO:0000313" key="3">
    <source>
        <dbReference type="Proteomes" id="UP001597024"/>
    </source>
</evidence>
<accession>A0ABW3E6G5</accession>
<comment type="caution">
    <text evidence="2">The sequence shown here is derived from an EMBL/GenBank/DDBJ whole genome shotgun (WGS) entry which is preliminary data.</text>
</comment>
<keyword evidence="3" id="KW-1185">Reference proteome</keyword>
<gene>
    <name evidence="2" type="ORF">ACFQ08_43850</name>
</gene>
<feature type="transmembrane region" description="Helical" evidence="1">
    <location>
        <begin position="102"/>
        <end position="124"/>
    </location>
</feature>
<feature type="transmembrane region" description="Helical" evidence="1">
    <location>
        <begin position="38"/>
        <end position="62"/>
    </location>
</feature>
<name>A0ABW3E6G5_9ACTN</name>